<reference evidence="6" key="1">
    <citation type="submission" date="2019-10" db="EMBL/GenBank/DDBJ databases">
        <title>Description of Paenibacillus glebae sp. nov.</title>
        <authorList>
            <person name="Carlier A."/>
            <person name="Qi S."/>
        </authorList>
    </citation>
    <scope>NUCLEOTIDE SEQUENCE</scope>
    <source>
        <strain evidence="6">LMG 31456</strain>
    </source>
</reference>
<organism evidence="6 7">
    <name type="scientific">Paenibacillus foliorum</name>
    <dbReference type="NCBI Taxonomy" id="2654974"/>
    <lineage>
        <taxon>Bacteria</taxon>
        <taxon>Bacillati</taxon>
        <taxon>Bacillota</taxon>
        <taxon>Bacilli</taxon>
        <taxon>Bacillales</taxon>
        <taxon>Paenibacillaceae</taxon>
        <taxon>Paenibacillus</taxon>
    </lineage>
</organism>
<keyword evidence="1" id="KW-0805">Transcription regulation</keyword>
<keyword evidence="2" id="KW-0238">DNA-binding</keyword>
<evidence type="ECO:0000256" key="1">
    <source>
        <dbReference type="ARBA" id="ARBA00023015"/>
    </source>
</evidence>
<evidence type="ECO:0000256" key="2">
    <source>
        <dbReference type="ARBA" id="ARBA00023125"/>
    </source>
</evidence>
<dbReference type="Pfam" id="PF12833">
    <property type="entry name" value="HTH_18"/>
    <property type="match status" value="1"/>
</dbReference>
<dbReference type="PANTHER" id="PTHR43280">
    <property type="entry name" value="ARAC-FAMILY TRANSCRIPTIONAL REGULATOR"/>
    <property type="match status" value="1"/>
</dbReference>
<keyword evidence="4" id="KW-0812">Transmembrane</keyword>
<dbReference type="EMBL" id="WHOD01000003">
    <property type="protein sequence ID" value="NOU91692.1"/>
    <property type="molecule type" value="Genomic_DNA"/>
</dbReference>
<dbReference type="RefSeq" id="WP_171649857.1">
    <property type="nucleotide sequence ID" value="NZ_WHOD01000003.1"/>
</dbReference>
<dbReference type="GO" id="GO:0003700">
    <property type="term" value="F:DNA-binding transcription factor activity"/>
    <property type="evidence" value="ECO:0007669"/>
    <property type="project" value="InterPro"/>
</dbReference>
<dbReference type="SMART" id="SM00342">
    <property type="entry name" value="HTH_ARAC"/>
    <property type="match status" value="1"/>
</dbReference>
<feature type="transmembrane region" description="Helical" evidence="4">
    <location>
        <begin position="269"/>
        <end position="291"/>
    </location>
</feature>
<dbReference type="Gene3D" id="1.10.10.60">
    <property type="entry name" value="Homeodomain-like"/>
    <property type="match status" value="2"/>
</dbReference>
<dbReference type="InterPro" id="IPR018060">
    <property type="entry name" value="HTH_AraC"/>
</dbReference>
<feature type="domain" description="HTH araC/xylS-type" evidence="5">
    <location>
        <begin position="649"/>
        <end position="748"/>
    </location>
</feature>
<keyword evidence="3" id="KW-0804">Transcription</keyword>
<keyword evidence="4" id="KW-0472">Membrane</keyword>
<evidence type="ECO:0000259" key="5">
    <source>
        <dbReference type="PROSITE" id="PS01124"/>
    </source>
</evidence>
<comment type="caution">
    <text evidence="6">The sequence shown here is derived from an EMBL/GenBank/DDBJ whole genome shotgun (WGS) entry which is preliminary data.</text>
</comment>
<evidence type="ECO:0000256" key="3">
    <source>
        <dbReference type="ARBA" id="ARBA00023163"/>
    </source>
</evidence>
<dbReference type="GO" id="GO:0043565">
    <property type="term" value="F:sequence-specific DNA binding"/>
    <property type="evidence" value="ECO:0007669"/>
    <property type="project" value="InterPro"/>
</dbReference>
<dbReference type="PROSITE" id="PS01124">
    <property type="entry name" value="HTH_ARAC_FAMILY_2"/>
    <property type="match status" value="1"/>
</dbReference>
<evidence type="ECO:0000256" key="4">
    <source>
        <dbReference type="SAM" id="Phobius"/>
    </source>
</evidence>
<proteinExistence type="predicted"/>
<dbReference type="AlphaFoldDB" id="A0A972GJ39"/>
<dbReference type="SUPFAM" id="SSF46689">
    <property type="entry name" value="Homeodomain-like"/>
    <property type="match status" value="1"/>
</dbReference>
<keyword evidence="4" id="KW-1133">Transmembrane helix</keyword>
<dbReference type="Proteomes" id="UP000641588">
    <property type="component" value="Unassembled WGS sequence"/>
</dbReference>
<name>A0A972GJ39_9BACL</name>
<protein>
    <submittedName>
        <fullName evidence="6">Helix-turn-helix domain-containing protein</fullName>
    </submittedName>
</protein>
<dbReference type="InterPro" id="IPR009057">
    <property type="entry name" value="Homeodomain-like_sf"/>
</dbReference>
<evidence type="ECO:0000313" key="6">
    <source>
        <dbReference type="EMBL" id="NOU91692.1"/>
    </source>
</evidence>
<accession>A0A972GJ39</accession>
<evidence type="ECO:0000313" key="7">
    <source>
        <dbReference type="Proteomes" id="UP000641588"/>
    </source>
</evidence>
<sequence length="759" mass="88166">MFKNRWFNRMLLSYLPIFLIMTVLLMTLSFLSLSMVSKRMTLTINEAYTNYAMDVVDQSLRSIDQLLYKEIETNSKLKQFFFNSLWDNTYYTIREPSQKMVEIITTMPMIDSMYLFRIHDRRILSQNMESPLEEFGDKEFIQSMINENFPERWTSIRTFKEFEGEQKSKSVVSLVKRVPQISGGQGMIVVNINLDEIEKLISGISNSETVYFQLFDQLGKPLTGGSTDHTLMTELDEGKELARVKSSYTGWEVGSGLRNSGPFDFVNSLSYVAVLAGIGVLLAGIGWIIIVTRRNYKPIESIMNRVQVYSNQKQKNGGTVHKKANDEFKIIESAMDQMIEQFNEYSLQQEKFLTVKRQDDFRYLLQQSQASTVKDGRRTLIIEPYQAWRGAAVVIIEIDKEFRFNQAYSHQDKSLLKFSLLKATKEIAEDRSCTVWVEWLSDNRLGSVYFSNDEEQAFLEQCEQMQKTLRGWVSDNLSFTVTIALGPYVADVTNIQGSYAAAHEALNYKATLGCNRMINQNEIYVEHQEEVYDHLQMIRSIIQLFRLGEEEWTERFLSLFAKLRLGMFSNDEFRSLADYVHYQLHKEMLKLPDDFRAVWEDVYLPELKDLLERCETFDELQTDLYRFLQMVQTELSSSRESGSKYALIPKVRAYIDQHYADPDLSLEQLGEMFGVTAKYISQIFKEGSGQKFVDYLADVRIEKAKLLLEQTDKTLQEIGNEVSYVHLYSFTRVFKKVVGMTPGEYRKNAAGKRCVQKKV</sequence>
<gene>
    <name evidence="6" type="ORF">GC093_00360</name>
</gene>
<keyword evidence="7" id="KW-1185">Reference proteome</keyword>
<feature type="transmembrane region" description="Helical" evidence="4">
    <location>
        <begin position="12"/>
        <end position="36"/>
    </location>
</feature>
<dbReference type="PANTHER" id="PTHR43280:SF28">
    <property type="entry name" value="HTH-TYPE TRANSCRIPTIONAL ACTIVATOR RHAS"/>
    <property type="match status" value="1"/>
</dbReference>